<dbReference type="InterPro" id="IPR023058">
    <property type="entry name" value="PPIase_PpiC_CS"/>
</dbReference>
<dbReference type="InterPro" id="IPR046357">
    <property type="entry name" value="PPIase_dom_sf"/>
</dbReference>
<dbReference type="PROSITE" id="PS01096">
    <property type="entry name" value="PPIC_PPIASE_1"/>
    <property type="match status" value="1"/>
</dbReference>
<sequence>MQTPDGRDFNQANAPKPLGAAARALAGAAMMLLRALAKLWLTTWRLAAALDSALWRAIKLIVRKTINGLAYAGLLGARAFRSLVLWLPTRTGRAYSAASGVFLIVAGLWIADELRSGPRVDDSGQLILQAPLDEEDPILARIEGRYVHLSEIEAAARASGVLRAGDILTPQIAFRRGLVESYVEQRLLARAALEGGLQRSPSVLRRINAARDRVLAASFMDSRLREQVTPKTVKQFYDAQRDVTVLGDEVRARHILVATKEEADAVVEALAGGADFGALARELSQDRATAPLGGEIGWFTRSIMTRIFSNVAFATTPGEVAAPFETEFGWHVMEVLERRSTQAVPYKDVRGEVEEFLRLYTIDETLAALAKESQVVYFRPPEKEREPDLSSPELDASGFYETEPAGDDTLN</sequence>
<dbReference type="InterPro" id="IPR050245">
    <property type="entry name" value="PrsA_foldase"/>
</dbReference>
<dbReference type="SUPFAM" id="SSF109998">
    <property type="entry name" value="Triger factor/SurA peptide-binding domain-like"/>
    <property type="match status" value="1"/>
</dbReference>
<dbReference type="InterPro" id="IPR000297">
    <property type="entry name" value="PPIase_PpiC"/>
</dbReference>
<organism evidence="3">
    <name type="scientific">hydrothermal vent metagenome</name>
    <dbReference type="NCBI Taxonomy" id="652676"/>
    <lineage>
        <taxon>unclassified sequences</taxon>
        <taxon>metagenomes</taxon>
        <taxon>ecological metagenomes</taxon>
    </lineage>
</organism>
<feature type="region of interest" description="Disordered" evidence="1">
    <location>
        <begin position="379"/>
        <end position="411"/>
    </location>
</feature>
<dbReference type="PROSITE" id="PS50198">
    <property type="entry name" value="PPIC_PPIASE_2"/>
    <property type="match status" value="1"/>
</dbReference>
<keyword evidence="3" id="KW-0413">Isomerase</keyword>
<dbReference type="AlphaFoldDB" id="A0A3B0T419"/>
<dbReference type="InterPro" id="IPR027304">
    <property type="entry name" value="Trigger_fact/SurA_dom_sf"/>
</dbReference>
<feature type="domain" description="PpiC" evidence="2">
    <location>
        <begin position="247"/>
        <end position="337"/>
    </location>
</feature>
<name>A0A3B0T419_9ZZZZ</name>
<gene>
    <name evidence="3" type="ORF">MNBD_ALPHA05-861</name>
</gene>
<dbReference type="PANTHER" id="PTHR47245">
    <property type="entry name" value="PEPTIDYLPROLYL ISOMERASE"/>
    <property type="match status" value="1"/>
</dbReference>
<evidence type="ECO:0000256" key="1">
    <source>
        <dbReference type="SAM" id="MobiDB-lite"/>
    </source>
</evidence>
<accession>A0A3B0T419</accession>
<reference evidence="3" key="1">
    <citation type="submission" date="2018-06" db="EMBL/GenBank/DDBJ databases">
        <authorList>
            <person name="Zhirakovskaya E."/>
        </authorList>
    </citation>
    <scope>NUCLEOTIDE SEQUENCE</scope>
</reference>
<dbReference type="GO" id="GO:0003755">
    <property type="term" value="F:peptidyl-prolyl cis-trans isomerase activity"/>
    <property type="evidence" value="ECO:0007669"/>
    <property type="project" value="UniProtKB-EC"/>
</dbReference>
<dbReference type="EMBL" id="UOEH01000636">
    <property type="protein sequence ID" value="VAW08077.1"/>
    <property type="molecule type" value="Genomic_DNA"/>
</dbReference>
<proteinExistence type="predicted"/>
<evidence type="ECO:0000259" key="2">
    <source>
        <dbReference type="PROSITE" id="PS50198"/>
    </source>
</evidence>
<dbReference type="PANTHER" id="PTHR47245:SF2">
    <property type="entry name" value="PEPTIDYL-PROLYL CIS-TRANS ISOMERASE HP_0175-RELATED"/>
    <property type="match status" value="1"/>
</dbReference>
<dbReference type="EC" id="5.2.1.8" evidence="3"/>
<dbReference type="Pfam" id="PF13616">
    <property type="entry name" value="Rotamase_3"/>
    <property type="match status" value="1"/>
</dbReference>
<dbReference type="Gene3D" id="3.10.50.40">
    <property type="match status" value="1"/>
</dbReference>
<dbReference type="SUPFAM" id="SSF54534">
    <property type="entry name" value="FKBP-like"/>
    <property type="match status" value="1"/>
</dbReference>
<protein>
    <submittedName>
        <fullName evidence="3">Survival protein SurA (Peptidyl-prolyl cis-trans isomerase SurA)</fullName>
        <ecNumber evidence="3">5.2.1.8</ecNumber>
    </submittedName>
</protein>
<evidence type="ECO:0000313" key="3">
    <source>
        <dbReference type="EMBL" id="VAW08077.1"/>
    </source>
</evidence>